<feature type="transmembrane region" description="Helical" evidence="2">
    <location>
        <begin position="979"/>
        <end position="1005"/>
    </location>
</feature>
<organism evidence="3 4">
    <name type="scientific">Nitrospira japonica</name>
    <dbReference type="NCBI Taxonomy" id="1325564"/>
    <lineage>
        <taxon>Bacteria</taxon>
        <taxon>Pseudomonadati</taxon>
        <taxon>Nitrospirota</taxon>
        <taxon>Nitrospiria</taxon>
        <taxon>Nitrospirales</taxon>
        <taxon>Nitrospiraceae</taxon>
        <taxon>Nitrospira</taxon>
    </lineage>
</organism>
<dbReference type="Gene3D" id="1.20.1640.10">
    <property type="entry name" value="Multidrug efflux transporter AcrB transmembrane domain"/>
    <property type="match status" value="2"/>
</dbReference>
<dbReference type="InterPro" id="IPR027463">
    <property type="entry name" value="AcrB_DN_DC_subdom"/>
</dbReference>
<dbReference type="Gene3D" id="3.30.2090.10">
    <property type="entry name" value="Multidrug efflux transporter AcrB TolC docking domain, DN and DC subdomains"/>
    <property type="match status" value="2"/>
</dbReference>
<feature type="transmembrane region" description="Helical" evidence="2">
    <location>
        <begin position="951"/>
        <end position="973"/>
    </location>
</feature>
<dbReference type="Gene3D" id="3.30.70.1430">
    <property type="entry name" value="Multidrug efflux transporter AcrB pore domain"/>
    <property type="match status" value="2"/>
</dbReference>
<dbReference type="Pfam" id="PF00873">
    <property type="entry name" value="ACR_tran"/>
    <property type="match status" value="1"/>
</dbReference>
<dbReference type="OrthoDB" id="9758234at2"/>
<feature type="transmembrane region" description="Helical" evidence="2">
    <location>
        <begin position="458"/>
        <end position="480"/>
    </location>
</feature>
<dbReference type="RefSeq" id="WP_080888216.1">
    <property type="nucleotide sequence ID" value="NZ_LT828648.1"/>
</dbReference>
<gene>
    <name evidence="3" type="ORF">NSJP_3896</name>
</gene>
<dbReference type="PANTHER" id="PTHR32063">
    <property type="match status" value="1"/>
</dbReference>
<evidence type="ECO:0000256" key="1">
    <source>
        <dbReference type="SAM" id="MobiDB-lite"/>
    </source>
</evidence>
<feature type="transmembrane region" description="Helical" evidence="2">
    <location>
        <begin position="385"/>
        <end position="409"/>
    </location>
</feature>
<feature type="transmembrane region" description="Helical" evidence="2">
    <location>
        <begin position="522"/>
        <end position="542"/>
    </location>
</feature>
<evidence type="ECO:0000313" key="3">
    <source>
        <dbReference type="EMBL" id="SLM50063.1"/>
    </source>
</evidence>
<keyword evidence="2" id="KW-1133">Transmembrane helix</keyword>
<dbReference type="STRING" id="1325564.NSJP_3896"/>
<dbReference type="SUPFAM" id="SSF82866">
    <property type="entry name" value="Multidrug efflux transporter AcrB transmembrane domain"/>
    <property type="match status" value="2"/>
</dbReference>
<accession>A0A1W1IBB8</accession>
<dbReference type="Proteomes" id="UP000192042">
    <property type="component" value="Chromosome I"/>
</dbReference>
<dbReference type="InterPro" id="IPR001036">
    <property type="entry name" value="Acrflvin-R"/>
</dbReference>
<dbReference type="Gene3D" id="3.30.70.1440">
    <property type="entry name" value="Multidrug efflux transporter AcrB pore domain"/>
    <property type="match status" value="1"/>
</dbReference>
<dbReference type="PANTHER" id="PTHR32063:SF14">
    <property type="entry name" value="BLL4319 PROTEIN"/>
    <property type="match status" value="1"/>
</dbReference>
<feature type="transmembrane region" description="Helical" evidence="2">
    <location>
        <begin position="359"/>
        <end position="379"/>
    </location>
</feature>
<feature type="transmembrane region" description="Helical" evidence="2">
    <location>
        <begin position="902"/>
        <end position="926"/>
    </location>
</feature>
<dbReference type="Gene3D" id="3.30.70.1320">
    <property type="entry name" value="Multidrug efflux transporter AcrB pore domain like"/>
    <property type="match status" value="1"/>
</dbReference>
<proteinExistence type="predicted"/>
<keyword evidence="4" id="KW-1185">Reference proteome</keyword>
<dbReference type="GO" id="GO:0005886">
    <property type="term" value="C:plasma membrane"/>
    <property type="evidence" value="ECO:0007669"/>
    <property type="project" value="TreeGrafter"/>
</dbReference>
<reference evidence="3 4" key="1">
    <citation type="submission" date="2017-03" db="EMBL/GenBank/DDBJ databases">
        <authorList>
            <person name="Afonso C.L."/>
            <person name="Miller P.J."/>
            <person name="Scott M.A."/>
            <person name="Spackman E."/>
            <person name="Goraichik I."/>
            <person name="Dimitrov K.M."/>
            <person name="Suarez D.L."/>
            <person name="Swayne D.E."/>
        </authorList>
    </citation>
    <scope>NUCLEOTIDE SEQUENCE [LARGE SCALE GENOMIC DNA]</scope>
    <source>
        <strain evidence="3">Genome sequencing of Nitrospira japonica strain NJ11</strain>
    </source>
</reference>
<dbReference type="AlphaFoldDB" id="A0A1W1IBB8"/>
<dbReference type="SUPFAM" id="SSF82714">
    <property type="entry name" value="Multidrug efflux transporter AcrB TolC docking domain, DN and DC subdomains"/>
    <property type="match status" value="2"/>
</dbReference>
<keyword evidence="2" id="KW-0472">Membrane</keyword>
<dbReference type="EMBL" id="LT828648">
    <property type="protein sequence ID" value="SLM50063.1"/>
    <property type="molecule type" value="Genomic_DNA"/>
</dbReference>
<evidence type="ECO:0000313" key="4">
    <source>
        <dbReference type="Proteomes" id="UP000192042"/>
    </source>
</evidence>
<feature type="transmembrane region" description="Helical" evidence="2">
    <location>
        <begin position="333"/>
        <end position="352"/>
    </location>
</feature>
<evidence type="ECO:0000256" key="2">
    <source>
        <dbReference type="SAM" id="Phobius"/>
    </source>
</evidence>
<dbReference type="GO" id="GO:0042910">
    <property type="term" value="F:xenobiotic transmembrane transporter activity"/>
    <property type="evidence" value="ECO:0007669"/>
    <property type="project" value="TreeGrafter"/>
</dbReference>
<sequence length="1033" mass="111499">MRLSTLSIHRPVFAVVMTLLLVLFGILSYLRLDVREYPDIKPPVVSVRTVYPGAGASIIETNVTTTLEDVLSGVQGLRSITSNSREEVSTVTLEFDIDRNLDSATNDVRDRISSVRSLLPLGIQEPIVSKAASDGTEVVWLAVASDRHSELEITDIADRFIKPRLVIIPGVSSVFMDGERRYAMRIWLDPGMLAARRLTVQDVEEALRAQNASIPSGRIESDRMEFGVSLKGTLQTESQFGDLIVAYRDGYPVRIRDVARVELSAEDTRKLSRINGVPCVGVAVMKQSKSNALAVARAVKERVPEIAASLPDGIALTVAWDSTVSIEHSLHEVYVALGISLVLVTLVIFGFLGNARATLVPAVAIPASIIGTFTVMALTGCSLNVLTLLALVLAVGLVVDDAIIVLENIHRRMAEGMPGIQAAVEGTKEISFAVIATTISLVTVFIPIAFLTGIVGRLFAELAIAVASAVLLSGFIALTLTPMMTGRLIRATAESPRLTFGERVWGRVMGAYRQGLVRAMGMHVAILVIGVGASLASLLIMVRLPSELAPMEDVGWFAGHLSAPQGATIRYTDTYAEQLEAMIKRIPEVDTTYTVVGRGDRPTIVNRAGVWVTLKDWRDRSRSQQEIVSELNVLMPQLAGVKAFLMNPPPISEGSEKASFQFVIGGVDFQELERTAKMFLGKLSEHPGFVAPEIDLMLDKPHLTVEAHRAKAADLGVSVSVIGRTLETLLSGRAVSTFSRNGRQYNVIVKVDDRHREKPSDISDLYVRGNGEEFVQLSNVVSVKEESAPESLNHVDRMRAVMLSAGLAAGFTMGDALTYIEREAKSLVNAGMRVTYAGEAKEYAESNRNMYFTFGLALAVIYLVLSAQFESFRDPVTILLAVPPAVTGGLIALWLTKGTLGIYSQIGLVILIGLVSKNAILIVEFANQLRERGMNRTDAVIEAATLRLRPILMTTSATILGALPLALATGAGAASRRQIGVVLIGGLLVSTIVTLFLVPAGYAIVSSRKKSWSGEQTDRRDAAGASLLPSRSS</sequence>
<feature type="transmembrane region" description="Helical" evidence="2">
    <location>
        <begin position="430"/>
        <end position="452"/>
    </location>
</feature>
<name>A0A1W1IBB8_9BACT</name>
<feature type="transmembrane region" description="Helical" evidence="2">
    <location>
        <begin position="12"/>
        <end position="32"/>
    </location>
</feature>
<feature type="region of interest" description="Disordered" evidence="1">
    <location>
        <begin position="1012"/>
        <end position="1033"/>
    </location>
</feature>
<dbReference type="PRINTS" id="PR00702">
    <property type="entry name" value="ACRIFLAVINRP"/>
</dbReference>
<protein>
    <submittedName>
        <fullName evidence="3">Putative Multidrug efflux transporter</fullName>
    </submittedName>
</protein>
<keyword evidence="2" id="KW-0812">Transmembrane</keyword>
<feature type="transmembrane region" description="Helical" evidence="2">
    <location>
        <begin position="876"/>
        <end position="896"/>
    </location>
</feature>
<dbReference type="SUPFAM" id="SSF82693">
    <property type="entry name" value="Multidrug efflux transporter AcrB pore domain, PN1, PN2, PC1 and PC2 subdomains"/>
    <property type="match status" value="3"/>
</dbReference>
<feature type="transmembrane region" description="Helical" evidence="2">
    <location>
        <begin position="850"/>
        <end position="869"/>
    </location>
</feature>
<dbReference type="KEGG" id="nja:NSJP_3896"/>